<keyword evidence="4" id="KW-1185">Reference proteome</keyword>
<keyword evidence="2" id="KW-0732">Signal</keyword>
<evidence type="ECO:0000313" key="4">
    <source>
        <dbReference type="Proteomes" id="UP000005239"/>
    </source>
</evidence>
<protein>
    <submittedName>
        <fullName evidence="3">C2H2-type domain-containing protein</fullName>
    </submittedName>
</protein>
<proteinExistence type="predicted"/>
<gene>
    <name evidence="3" type="primary">WBGene00092596</name>
</gene>
<name>A0A2A6C6T6_PRIPA</name>
<feature type="region of interest" description="Disordered" evidence="1">
    <location>
        <begin position="119"/>
        <end position="223"/>
    </location>
</feature>
<dbReference type="PROSITE" id="PS00028">
    <property type="entry name" value="ZINC_FINGER_C2H2_1"/>
    <property type="match status" value="1"/>
</dbReference>
<evidence type="ECO:0000256" key="2">
    <source>
        <dbReference type="SAM" id="SignalP"/>
    </source>
</evidence>
<dbReference type="EnsemblMetazoa" id="PPA03042.1">
    <property type="protein sequence ID" value="PPA03042.1"/>
    <property type="gene ID" value="WBGene00092596"/>
</dbReference>
<dbReference type="SMART" id="SM00355">
    <property type="entry name" value="ZnF_C2H2"/>
    <property type="match status" value="2"/>
</dbReference>
<dbReference type="Proteomes" id="UP000005239">
    <property type="component" value="Unassembled WGS sequence"/>
</dbReference>
<organism evidence="3 4">
    <name type="scientific">Pristionchus pacificus</name>
    <name type="common">Parasitic nematode worm</name>
    <dbReference type="NCBI Taxonomy" id="54126"/>
    <lineage>
        <taxon>Eukaryota</taxon>
        <taxon>Metazoa</taxon>
        <taxon>Ecdysozoa</taxon>
        <taxon>Nematoda</taxon>
        <taxon>Chromadorea</taxon>
        <taxon>Rhabditida</taxon>
        <taxon>Rhabditina</taxon>
        <taxon>Diplogasteromorpha</taxon>
        <taxon>Diplogasteroidea</taxon>
        <taxon>Neodiplogasteridae</taxon>
        <taxon>Pristionchus</taxon>
    </lineage>
</organism>
<feature type="chain" id="PRO_5043433598" evidence="2">
    <location>
        <begin position="18"/>
        <end position="300"/>
    </location>
</feature>
<accession>A0A8R1U3I1</accession>
<evidence type="ECO:0000256" key="1">
    <source>
        <dbReference type="SAM" id="MobiDB-lite"/>
    </source>
</evidence>
<dbReference type="InterPro" id="IPR013087">
    <property type="entry name" value="Znf_C2H2_type"/>
</dbReference>
<feature type="signal peptide" evidence="2">
    <location>
        <begin position="1"/>
        <end position="17"/>
    </location>
</feature>
<dbReference type="AlphaFoldDB" id="A0A2A6C6T6"/>
<dbReference type="Gene3D" id="3.30.160.60">
    <property type="entry name" value="Classic Zinc Finger"/>
    <property type="match status" value="1"/>
</dbReference>
<evidence type="ECO:0000313" key="3">
    <source>
        <dbReference type="EnsemblMetazoa" id="PPA03042.1"/>
    </source>
</evidence>
<feature type="compositionally biased region" description="Polar residues" evidence="1">
    <location>
        <begin position="134"/>
        <end position="144"/>
    </location>
</feature>
<reference evidence="4" key="1">
    <citation type="journal article" date="2008" name="Nat. Genet.">
        <title>The Pristionchus pacificus genome provides a unique perspective on nematode lifestyle and parasitism.</title>
        <authorList>
            <person name="Dieterich C."/>
            <person name="Clifton S.W."/>
            <person name="Schuster L.N."/>
            <person name="Chinwalla A."/>
            <person name="Delehaunty K."/>
            <person name="Dinkelacker I."/>
            <person name="Fulton L."/>
            <person name="Fulton R."/>
            <person name="Godfrey J."/>
            <person name="Minx P."/>
            <person name="Mitreva M."/>
            <person name="Roeseler W."/>
            <person name="Tian H."/>
            <person name="Witte H."/>
            <person name="Yang S.P."/>
            <person name="Wilson R.K."/>
            <person name="Sommer R.J."/>
        </authorList>
    </citation>
    <scope>NUCLEOTIDE SEQUENCE [LARGE SCALE GENOMIC DNA]</scope>
    <source>
        <strain evidence="4">PS312</strain>
    </source>
</reference>
<reference evidence="3" key="2">
    <citation type="submission" date="2022-06" db="UniProtKB">
        <authorList>
            <consortium name="EnsemblMetazoa"/>
        </authorList>
    </citation>
    <scope>IDENTIFICATION</scope>
    <source>
        <strain evidence="3">PS312</strain>
    </source>
</reference>
<dbReference type="PROSITE" id="PS50157">
    <property type="entry name" value="ZINC_FINGER_C2H2_2"/>
    <property type="match status" value="1"/>
</dbReference>
<feature type="compositionally biased region" description="Low complexity" evidence="1">
    <location>
        <begin position="182"/>
        <end position="195"/>
    </location>
</feature>
<sequence>MAAMLLVACDIIEYACAFQSIGYSVESLKRERDLAMSRDGQRFDPLRNMLYGLSESLGTLMDSVLEDRRREALHQGQLQSQSHPQQPLQLLQLMPQEQHEEWTNDSSDTEDPVLRTMKAEVEDSPDVVILADQPGSSKHTQSVHPKTRPPSVPPLKIRRISRDQASSFSPVAKVDANQPARTSVVQSTTQQSAAAFPQPPANSALTDPVASAEMPARNENRWKRSCAPASSGFYTEEDEEAAAAAAQPAAQYGCHECDRLFDSKQGIKRHAFTHRAVHCPTCNKFVAKEKLGQHITEYHK</sequence>
<accession>A0A2A6C6T6</accession>